<evidence type="ECO:0000256" key="1">
    <source>
        <dbReference type="SAM" id="MobiDB-lite"/>
    </source>
</evidence>
<protein>
    <submittedName>
        <fullName evidence="2">Uncharacterized protein</fullName>
    </submittedName>
</protein>
<accession>A0A834TGM8</accession>
<comment type="caution">
    <text evidence="2">The sequence shown here is derived from an EMBL/GenBank/DDBJ whole genome shotgun (WGS) entry which is preliminary data.</text>
</comment>
<dbReference type="Proteomes" id="UP000634136">
    <property type="component" value="Unassembled WGS sequence"/>
</dbReference>
<organism evidence="2 3">
    <name type="scientific">Senna tora</name>
    <dbReference type="NCBI Taxonomy" id="362788"/>
    <lineage>
        <taxon>Eukaryota</taxon>
        <taxon>Viridiplantae</taxon>
        <taxon>Streptophyta</taxon>
        <taxon>Embryophyta</taxon>
        <taxon>Tracheophyta</taxon>
        <taxon>Spermatophyta</taxon>
        <taxon>Magnoliopsida</taxon>
        <taxon>eudicotyledons</taxon>
        <taxon>Gunneridae</taxon>
        <taxon>Pentapetalae</taxon>
        <taxon>rosids</taxon>
        <taxon>fabids</taxon>
        <taxon>Fabales</taxon>
        <taxon>Fabaceae</taxon>
        <taxon>Caesalpinioideae</taxon>
        <taxon>Cassia clade</taxon>
        <taxon>Senna</taxon>
    </lineage>
</organism>
<evidence type="ECO:0000313" key="2">
    <source>
        <dbReference type="EMBL" id="KAF7820801.1"/>
    </source>
</evidence>
<sequence>MRSEAYRRENEGRELSEDEEPEHRGEDQV</sequence>
<gene>
    <name evidence="2" type="ORF">G2W53_026256</name>
</gene>
<keyword evidence="3" id="KW-1185">Reference proteome</keyword>
<reference evidence="2" key="1">
    <citation type="submission" date="2020-09" db="EMBL/GenBank/DDBJ databases">
        <title>Genome-Enabled Discovery of Anthraquinone Biosynthesis in Senna tora.</title>
        <authorList>
            <person name="Kang S.-H."/>
            <person name="Pandey R.P."/>
            <person name="Lee C.-M."/>
            <person name="Sim J.-S."/>
            <person name="Jeong J.-T."/>
            <person name="Choi B.-S."/>
            <person name="Jung M."/>
            <person name="Ginzburg D."/>
            <person name="Zhao K."/>
            <person name="Won S.Y."/>
            <person name="Oh T.-J."/>
            <person name="Yu Y."/>
            <person name="Kim N.-H."/>
            <person name="Lee O.R."/>
            <person name="Lee T.-H."/>
            <person name="Bashyal P."/>
            <person name="Kim T.-S."/>
            <person name="Lee W.-H."/>
            <person name="Kawkins C."/>
            <person name="Kim C.-K."/>
            <person name="Kim J.S."/>
            <person name="Ahn B.O."/>
            <person name="Rhee S.Y."/>
            <person name="Sohng J.K."/>
        </authorList>
    </citation>
    <scope>NUCLEOTIDE SEQUENCE</scope>
    <source>
        <tissue evidence="2">Leaf</tissue>
    </source>
</reference>
<dbReference type="AlphaFoldDB" id="A0A834TGM8"/>
<evidence type="ECO:0000313" key="3">
    <source>
        <dbReference type="Proteomes" id="UP000634136"/>
    </source>
</evidence>
<dbReference type="EMBL" id="JAAIUW010000008">
    <property type="protein sequence ID" value="KAF7820801.1"/>
    <property type="molecule type" value="Genomic_DNA"/>
</dbReference>
<feature type="region of interest" description="Disordered" evidence="1">
    <location>
        <begin position="1"/>
        <end position="29"/>
    </location>
</feature>
<name>A0A834TGM8_9FABA</name>
<proteinExistence type="predicted"/>